<comment type="subcellular location">
    <subcellularLocation>
        <location evidence="1">Cell membrane</location>
        <topology evidence="1">Multi-pass membrane protein</topology>
    </subcellularLocation>
</comment>
<proteinExistence type="inferred from homology"/>
<keyword evidence="4" id="KW-1003">Cell membrane</keyword>
<gene>
    <name evidence="9" type="ORF">UX33_C0005G0004</name>
</gene>
<feature type="transmembrane region" description="Helical" evidence="8">
    <location>
        <begin position="65"/>
        <end position="87"/>
    </location>
</feature>
<evidence type="ECO:0000256" key="1">
    <source>
        <dbReference type="ARBA" id="ARBA00004651"/>
    </source>
</evidence>
<evidence type="ECO:0000313" key="9">
    <source>
        <dbReference type="EMBL" id="KKU22741.1"/>
    </source>
</evidence>
<dbReference type="PANTHER" id="PTHR21716">
    <property type="entry name" value="TRANSMEMBRANE PROTEIN"/>
    <property type="match status" value="1"/>
</dbReference>
<evidence type="ECO:0000256" key="2">
    <source>
        <dbReference type="ARBA" id="ARBA00009773"/>
    </source>
</evidence>
<sequence length="340" mass="37494">MEKRTIEISWPTIFRILLVFLLIVFLYAVRDIAAILFLALVIASAIDPLAQWFEKKGVSRIFTVLAVYLTAFGLIGLLVYLIVPVLLTEIRELSAVMPAYVEKINSFIRTIQPATEQNLTETLKGFLRQLEGSLGLVASNSLEAVIAVFGGITSLVLTVVISFYLSIQPRGIDNFLRALTPLHYEEYVMDLWTRSKRKIGRWAQGQLLLGFVVGVAVYIGLLLLGVKYALVLAIIAGIAELMPIVGVLISGTIAVLLAAVQDLFLGAMVLLLFVIIQQFENHVIVPQVMRKIVGLSPVVVILSLLIGFRLGGILGMLISVPVAAMLSEFWSDFEKRKIEV</sequence>
<dbReference type="Pfam" id="PF01594">
    <property type="entry name" value="AI-2E_transport"/>
    <property type="match status" value="1"/>
</dbReference>
<evidence type="ECO:0000256" key="6">
    <source>
        <dbReference type="ARBA" id="ARBA00022989"/>
    </source>
</evidence>
<dbReference type="GO" id="GO:0055085">
    <property type="term" value="P:transmembrane transport"/>
    <property type="evidence" value="ECO:0007669"/>
    <property type="project" value="TreeGrafter"/>
</dbReference>
<feature type="transmembrane region" description="Helical" evidence="8">
    <location>
        <begin position="12"/>
        <end position="29"/>
    </location>
</feature>
<reference evidence="9 10" key="1">
    <citation type="journal article" date="2015" name="Nature">
        <title>rRNA introns, odd ribosomes, and small enigmatic genomes across a large radiation of phyla.</title>
        <authorList>
            <person name="Brown C.T."/>
            <person name="Hug L.A."/>
            <person name="Thomas B.C."/>
            <person name="Sharon I."/>
            <person name="Castelle C.J."/>
            <person name="Singh A."/>
            <person name="Wilkins M.J."/>
            <person name="Williams K.H."/>
            <person name="Banfield J.F."/>
        </authorList>
    </citation>
    <scope>NUCLEOTIDE SEQUENCE [LARGE SCALE GENOMIC DNA]</scope>
</reference>
<dbReference type="InterPro" id="IPR002549">
    <property type="entry name" value="AI-2E-like"/>
</dbReference>
<keyword evidence="5 8" id="KW-0812">Transmembrane</keyword>
<organism evidence="9 10">
    <name type="scientific">Candidatus Azambacteria bacterium GW2011_GWC1_46_13</name>
    <dbReference type="NCBI Taxonomy" id="1618619"/>
    <lineage>
        <taxon>Bacteria</taxon>
        <taxon>Candidatus Azamiibacteriota</taxon>
    </lineage>
</organism>
<evidence type="ECO:0000313" key="10">
    <source>
        <dbReference type="Proteomes" id="UP000034569"/>
    </source>
</evidence>
<feature type="transmembrane region" description="Helical" evidence="8">
    <location>
        <begin position="244"/>
        <end position="276"/>
    </location>
</feature>
<dbReference type="EMBL" id="LCLU01000005">
    <property type="protein sequence ID" value="KKU22741.1"/>
    <property type="molecule type" value="Genomic_DNA"/>
</dbReference>
<dbReference type="Proteomes" id="UP000034569">
    <property type="component" value="Unassembled WGS sequence"/>
</dbReference>
<keyword evidence="7 8" id="KW-0472">Membrane</keyword>
<comment type="caution">
    <text evidence="9">The sequence shown here is derived from an EMBL/GenBank/DDBJ whole genome shotgun (WGS) entry which is preliminary data.</text>
</comment>
<comment type="similarity">
    <text evidence="2">Belongs to the autoinducer-2 exporter (AI-2E) (TC 2.A.86) family.</text>
</comment>
<keyword evidence="6 8" id="KW-1133">Transmembrane helix</keyword>
<dbReference type="PANTHER" id="PTHR21716:SF53">
    <property type="entry name" value="PERMEASE PERM-RELATED"/>
    <property type="match status" value="1"/>
</dbReference>
<keyword evidence="3" id="KW-0813">Transport</keyword>
<evidence type="ECO:0000256" key="8">
    <source>
        <dbReference type="SAM" id="Phobius"/>
    </source>
</evidence>
<dbReference type="AlphaFoldDB" id="A0A0G1NQQ4"/>
<evidence type="ECO:0000256" key="7">
    <source>
        <dbReference type="ARBA" id="ARBA00023136"/>
    </source>
</evidence>
<evidence type="ECO:0008006" key="11">
    <source>
        <dbReference type="Google" id="ProtNLM"/>
    </source>
</evidence>
<evidence type="ECO:0000256" key="3">
    <source>
        <dbReference type="ARBA" id="ARBA00022448"/>
    </source>
</evidence>
<evidence type="ECO:0000256" key="5">
    <source>
        <dbReference type="ARBA" id="ARBA00022692"/>
    </source>
</evidence>
<dbReference type="GO" id="GO:0005886">
    <property type="term" value="C:plasma membrane"/>
    <property type="evidence" value="ECO:0007669"/>
    <property type="project" value="UniProtKB-SubCell"/>
</dbReference>
<feature type="transmembrane region" description="Helical" evidence="8">
    <location>
        <begin position="207"/>
        <end position="238"/>
    </location>
</feature>
<accession>A0A0G1NQQ4</accession>
<name>A0A0G1NQQ4_9BACT</name>
<evidence type="ECO:0000256" key="4">
    <source>
        <dbReference type="ARBA" id="ARBA00022475"/>
    </source>
</evidence>
<feature type="transmembrane region" description="Helical" evidence="8">
    <location>
        <begin position="144"/>
        <end position="167"/>
    </location>
</feature>
<protein>
    <recommendedName>
        <fullName evidence="11">Permease</fullName>
    </recommendedName>
</protein>